<comment type="caution">
    <text evidence="6">The sequence shown here is derived from an EMBL/GenBank/DDBJ whole genome shotgun (WGS) entry which is preliminary data.</text>
</comment>
<dbReference type="Pfam" id="PF03466">
    <property type="entry name" value="LysR_substrate"/>
    <property type="match status" value="1"/>
</dbReference>
<protein>
    <submittedName>
        <fullName evidence="6">LysR family transcriptional regulator</fullName>
    </submittedName>
</protein>
<evidence type="ECO:0000313" key="6">
    <source>
        <dbReference type="EMBL" id="GGM53369.1"/>
    </source>
</evidence>
<keyword evidence="4" id="KW-0804">Transcription</keyword>
<sequence>MRLDPDYLVTFSVVAEYGNISRAAEALRLSQPAVSGQLKALQDVVGERLYTRTAYGITLTDAGQDLLGYARVIATTLSGAAEHLRTRQERHRPLRLGLSWTLGAHVVPVVTHAHGAGHEVRVMSGHSTSLIESTASGQLDAALIVHPPVSLPAGLEAHQFGAEDLCLLVPAGHELESRGSTPLLAAAQEVFLWPATSSTVVRYAERLLFEATVTPDVQFQLGSLTAVREALIQGMGVTVLPPSVARAEVDAGQVSPVMIEAPSVTVSYVVIGPSDVIARPESRRLMELVLQSRHPIRR</sequence>
<evidence type="ECO:0000256" key="4">
    <source>
        <dbReference type="ARBA" id="ARBA00023163"/>
    </source>
</evidence>
<dbReference type="Pfam" id="PF00126">
    <property type="entry name" value="HTH_1"/>
    <property type="match status" value="1"/>
</dbReference>
<dbReference type="InterPro" id="IPR000847">
    <property type="entry name" value="LysR_HTH_N"/>
</dbReference>
<dbReference type="PANTHER" id="PTHR30126">
    <property type="entry name" value="HTH-TYPE TRANSCRIPTIONAL REGULATOR"/>
    <property type="match status" value="1"/>
</dbReference>
<proteinExistence type="inferred from homology"/>
<comment type="similarity">
    <text evidence="1">Belongs to the LysR transcriptional regulatory family.</text>
</comment>
<dbReference type="AlphaFoldDB" id="A0A8H9L7H7"/>
<dbReference type="Gene3D" id="1.10.10.10">
    <property type="entry name" value="Winged helix-like DNA-binding domain superfamily/Winged helix DNA-binding domain"/>
    <property type="match status" value="1"/>
</dbReference>
<dbReference type="GO" id="GO:0003700">
    <property type="term" value="F:DNA-binding transcription factor activity"/>
    <property type="evidence" value="ECO:0007669"/>
    <property type="project" value="InterPro"/>
</dbReference>
<gene>
    <name evidence="6" type="ORF">GCM10008956_31700</name>
</gene>
<keyword evidence="3" id="KW-0238">DNA-binding</keyword>
<name>A0A8H9L7H7_9DEIO</name>
<dbReference type="InterPro" id="IPR036390">
    <property type="entry name" value="WH_DNA-bd_sf"/>
</dbReference>
<keyword evidence="7" id="KW-1185">Reference proteome</keyword>
<dbReference type="InterPro" id="IPR036388">
    <property type="entry name" value="WH-like_DNA-bd_sf"/>
</dbReference>
<dbReference type="SUPFAM" id="SSF53850">
    <property type="entry name" value="Periplasmic binding protein-like II"/>
    <property type="match status" value="1"/>
</dbReference>
<reference evidence="7" key="1">
    <citation type="journal article" date="2019" name="Int. J. Syst. Evol. Microbiol.">
        <title>The Global Catalogue of Microorganisms (GCM) 10K type strain sequencing project: providing services to taxonomists for standard genome sequencing and annotation.</title>
        <authorList>
            <consortium name="The Broad Institute Genomics Platform"/>
            <consortium name="The Broad Institute Genome Sequencing Center for Infectious Disease"/>
            <person name="Wu L."/>
            <person name="Ma J."/>
        </authorList>
    </citation>
    <scope>NUCLEOTIDE SEQUENCE [LARGE SCALE GENOMIC DNA]</scope>
    <source>
        <strain evidence="7">JCM 31047</strain>
    </source>
</reference>
<evidence type="ECO:0000259" key="5">
    <source>
        <dbReference type="PROSITE" id="PS50931"/>
    </source>
</evidence>
<evidence type="ECO:0000313" key="7">
    <source>
        <dbReference type="Proteomes" id="UP000600547"/>
    </source>
</evidence>
<organism evidence="6 7">
    <name type="scientific">Deinococcus arenae</name>
    <dbReference type="NCBI Taxonomy" id="1452751"/>
    <lineage>
        <taxon>Bacteria</taxon>
        <taxon>Thermotogati</taxon>
        <taxon>Deinococcota</taxon>
        <taxon>Deinococci</taxon>
        <taxon>Deinococcales</taxon>
        <taxon>Deinococcaceae</taxon>
        <taxon>Deinococcus</taxon>
    </lineage>
</organism>
<dbReference type="SUPFAM" id="SSF46785">
    <property type="entry name" value="Winged helix' DNA-binding domain"/>
    <property type="match status" value="1"/>
</dbReference>
<evidence type="ECO:0000256" key="2">
    <source>
        <dbReference type="ARBA" id="ARBA00023015"/>
    </source>
</evidence>
<dbReference type="PANTHER" id="PTHR30126:SF97">
    <property type="entry name" value="HTH-TYPE TRANSCRIPTIONAL REGULATOR ABGR"/>
    <property type="match status" value="1"/>
</dbReference>
<feature type="domain" description="HTH lysR-type" evidence="5">
    <location>
        <begin position="3"/>
        <end position="60"/>
    </location>
</feature>
<dbReference type="InterPro" id="IPR005119">
    <property type="entry name" value="LysR_subst-bd"/>
</dbReference>
<dbReference type="RefSeq" id="WP_155300271.1">
    <property type="nucleotide sequence ID" value="NZ_BMQG01000013.1"/>
</dbReference>
<dbReference type="Gene3D" id="3.40.190.10">
    <property type="entry name" value="Periplasmic binding protein-like II"/>
    <property type="match status" value="2"/>
</dbReference>
<dbReference type="GO" id="GO:0000976">
    <property type="term" value="F:transcription cis-regulatory region binding"/>
    <property type="evidence" value="ECO:0007669"/>
    <property type="project" value="TreeGrafter"/>
</dbReference>
<dbReference type="Proteomes" id="UP000600547">
    <property type="component" value="Unassembled WGS sequence"/>
</dbReference>
<evidence type="ECO:0000256" key="3">
    <source>
        <dbReference type="ARBA" id="ARBA00023125"/>
    </source>
</evidence>
<keyword evidence="2" id="KW-0805">Transcription regulation</keyword>
<dbReference type="PRINTS" id="PR00039">
    <property type="entry name" value="HTHLYSR"/>
</dbReference>
<dbReference type="CDD" id="cd05466">
    <property type="entry name" value="PBP2_LTTR_substrate"/>
    <property type="match status" value="1"/>
</dbReference>
<accession>A0A8H9L7H7</accession>
<dbReference type="PROSITE" id="PS50931">
    <property type="entry name" value="HTH_LYSR"/>
    <property type="match status" value="1"/>
</dbReference>
<evidence type="ECO:0000256" key="1">
    <source>
        <dbReference type="ARBA" id="ARBA00009437"/>
    </source>
</evidence>
<dbReference type="EMBL" id="BMQG01000013">
    <property type="protein sequence ID" value="GGM53369.1"/>
    <property type="molecule type" value="Genomic_DNA"/>
</dbReference>